<dbReference type="GO" id="GO:0005634">
    <property type="term" value="C:nucleus"/>
    <property type="evidence" value="ECO:0007669"/>
    <property type="project" value="TreeGrafter"/>
</dbReference>
<dbReference type="PROSITE" id="PS50280">
    <property type="entry name" value="SET"/>
    <property type="match status" value="1"/>
</dbReference>
<organism evidence="3">
    <name type="scientific">Nothobranchius korthausae</name>
    <dbReference type="NCBI Taxonomy" id="1143690"/>
    <lineage>
        <taxon>Eukaryota</taxon>
        <taxon>Metazoa</taxon>
        <taxon>Chordata</taxon>
        <taxon>Craniata</taxon>
        <taxon>Vertebrata</taxon>
        <taxon>Euteleostomi</taxon>
        <taxon>Actinopterygii</taxon>
        <taxon>Neopterygii</taxon>
        <taxon>Teleostei</taxon>
        <taxon>Neoteleostei</taxon>
        <taxon>Acanthomorphata</taxon>
        <taxon>Ovalentaria</taxon>
        <taxon>Atherinomorphae</taxon>
        <taxon>Cyprinodontiformes</taxon>
        <taxon>Nothobranchiidae</taxon>
        <taxon>Nothobranchius</taxon>
    </lineage>
</organism>
<dbReference type="PANTHER" id="PTHR46167:SF1">
    <property type="entry name" value="N-LYSINE METHYLTRANSFERASE KMT5A"/>
    <property type="match status" value="1"/>
</dbReference>
<gene>
    <name evidence="3" type="primary">Nfu_g_1_020626</name>
</gene>
<dbReference type="AlphaFoldDB" id="A0A1A8G400"/>
<feature type="domain" description="SET" evidence="2">
    <location>
        <begin position="23"/>
        <end position="144"/>
    </location>
</feature>
<evidence type="ECO:0000256" key="1">
    <source>
        <dbReference type="SAM" id="MobiDB-lite"/>
    </source>
</evidence>
<dbReference type="SMART" id="SM00317">
    <property type="entry name" value="SET"/>
    <property type="match status" value="1"/>
</dbReference>
<evidence type="ECO:0000259" key="2">
    <source>
        <dbReference type="PROSITE" id="PS50280"/>
    </source>
</evidence>
<dbReference type="GO" id="GO:0042799">
    <property type="term" value="F:histone H4K20 methyltransferase activity"/>
    <property type="evidence" value="ECO:0007669"/>
    <property type="project" value="TreeGrafter"/>
</dbReference>
<dbReference type="PANTHER" id="PTHR46167">
    <property type="entry name" value="N-LYSINE METHYLTRANSFERASE KMT5A"/>
    <property type="match status" value="1"/>
</dbReference>
<proteinExistence type="predicted"/>
<dbReference type="GO" id="GO:0006357">
    <property type="term" value="P:regulation of transcription by RNA polymerase II"/>
    <property type="evidence" value="ECO:0007669"/>
    <property type="project" value="TreeGrafter"/>
</dbReference>
<dbReference type="InterPro" id="IPR001214">
    <property type="entry name" value="SET_dom"/>
</dbReference>
<dbReference type="GO" id="GO:0005700">
    <property type="term" value="C:polytene chromosome"/>
    <property type="evidence" value="ECO:0007669"/>
    <property type="project" value="TreeGrafter"/>
</dbReference>
<dbReference type="InterPro" id="IPR051760">
    <property type="entry name" value="KMT5A"/>
</dbReference>
<dbReference type="Pfam" id="PF00856">
    <property type="entry name" value="SET"/>
    <property type="match status" value="1"/>
</dbReference>
<feature type="region of interest" description="Disordered" evidence="1">
    <location>
        <begin position="155"/>
        <end position="211"/>
    </location>
</feature>
<evidence type="ECO:0000313" key="3">
    <source>
        <dbReference type="EMBL" id="SBQ65089.1"/>
    </source>
</evidence>
<dbReference type="SUPFAM" id="SSF82199">
    <property type="entry name" value="SET domain"/>
    <property type="match status" value="1"/>
</dbReference>
<dbReference type="GO" id="GO:0043516">
    <property type="term" value="P:regulation of DNA damage response, signal transduction by p53 class mediator"/>
    <property type="evidence" value="ECO:0007669"/>
    <property type="project" value="TreeGrafter"/>
</dbReference>
<accession>A0A1A8G400</accession>
<dbReference type="Gene3D" id="2.170.270.10">
    <property type="entry name" value="SET domain"/>
    <property type="match status" value="1"/>
</dbReference>
<reference evidence="3" key="1">
    <citation type="submission" date="2016-05" db="EMBL/GenBank/DDBJ databases">
        <authorList>
            <person name="Lavstsen T."/>
            <person name="Jespersen J.S."/>
        </authorList>
    </citation>
    <scope>NUCLEOTIDE SEQUENCE</scope>
    <source>
        <tissue evidence="3">Brain</tissue>
    </source>
</reference>
<feature type="non-terminal residue" evidence="3">
    <location>
        <position position="211"/>
    </location>
</feature>
<name>A0A1A8G400_9TELE</name>
<dbReference type="InterPro" id="IPR046341">
    <property type="entry name" value="SET_dom_sf"/>
</dbReference>
<dbReference type="EMBL" id="HAEB01018562">
    <property type="protein sequence ID" value="SBQ65089.1"/>
    <property type="molecule type" value="Transcribed_RNA"/>
</dbReference>
<sequence>MPPRVNPQKDAIQHVTSRTDKIHKLEVTYINEVKGRGIFAKGPFCQGDFVLEYRGDRITEAESERRQKLYHPSCAGFFFVFKWHGKTCCIDASKEDGSFGRLVNDEHRHPNCRMKKVNVNGSPHLCLFALKNIQEGDEITYDYGGADCPWRSQSTSVESKAVDEEASHASLQPDKMRGDGRCSTPEQSTSVESKAVDEEASHASLQPDKMR</sequence>
<protein>
    <recommendedName>
        <fullName evidence="2">SET domain-containing protein</fullName>
    </recommendedName>
</protein>
<reference evidence="3" key="2">
    <citation type="submission" date="2016-06" db="EMBL/GenBank/DDBJ databases">
        <title>The genome of a short-lived fish provides insights into sex chromosome evolution and the genetic control of aging.</title>
        <authorList>
            <person name="Reichwald K."/>
            <person name="Felder M."/>
            <person name="Petzold A."/>
            <person name="Koch P."/>
            <person name="Groth M."/>
            <person name="Platzer M."/>
        </authorList>
    </citation>
    <scope>NUCLEOTIDE SEQUENCE</scope>
    <source>
        <tissue evidence="3">Brain</tissue>
    </source>
</reference>